<evidence type="ECO:0000256" key="1">
    <source>
        <dbReference type="SAM" id="MobiDB-lite"/>
    </source>
</evidence>
<dbReference type="Pfam" id="PF07093">
    <property type="entry name" value="SGT1"/>
    <property type="match status" value="1"/>
</dbReference>
<name>A0A8T0JBW8_CERPU</name>
<keyword evidence="3" id="KW-1185">Reference proteome</keyword>
<proteinExistence type="predicted"/>
<feature type="region of interest" description="Disordered" evidence="1">
    <location>
        <begin position="538"/>
        <end position="646"/>
    </location>
</feature>
<feature type="region of interest" description="Disordered" evidence="1">
    <location>
        <begin position="460"/>
        <end position="494"/>
    </location>
</feature>
<feature type="compositionally biased region" description="Basic and acidic residues" evidence="1">
    <location>
        <begin position="475"/>
        <end position="487"/>
    </location>
</feature>
<feature type="compositionally biased region" description="Acidic residues" evidence="1">
    <location>
        <begin position="552"/>
        <end position="575"/>
    </location>
</feature>
<dbReference type="EMBL" id="CM026421">
    <property type="protein sequence ID" value="KAG0593410.1"/>
    <property type="molecule type" value="Genomic_DNA"/>
</dbReference>
<evidence type="ECO:0000313" key="2">
    <source>
        <dbReference type="EMBL" id="KAG0593410.1"/>
    </source>
</evidence>
<sequence>MAMAEDAVESVHYAVYSDAIATGAAPQEQEHANLNGEVKEEEEEHLYELRGAILRELQPLLEGYVWQQEGFNLEVVGGTGRKGHLAGSTRFGDNIEDEWFIVYLLRLASQSVPGISITVRDTDGEFLLIEAAYVIPRWLKPENSLNRVFLRDGWVHLVRRAGRRAGEKLLGGLTVEEAVGLMRDGGGATRASEEVQEAIARRIKGYPAQARLNMHRTRCVVPVSVAQVLKHEPQLVSLAVDAFYRRDVDAMKAATRLKKFLPGQGGDAGSNSEMVEVLVTMSRAMYAQLHQQMFAAPRKYPMPAIADSKYKPAELGMKLTCGFEMMYWERQRFETDDLLMSDEGGNLRGLEQIPVGDLGWEVYRKSLEKNGYFQDLLEGSREHKQLLQAAILDYRRTGAFAATSAARQTPIKRVKEILALQHTAADFRDSSLPESDSDAWLYDGEGDLTSAIHERQAEIDAHETKRAMRQNADGSAERDNGDSKPGETTDEPLYDPEELVQGIQAFMSKISSYEGAELPGDEAVSINMSRFMKELESALGSNETAETKEDALYDSDWETESDDSAEEMDDDDDIDELRASSSLGDQASDVASTSNASGDFMNEYSEALQHELQQSSLAKSFATAEQDEPDEASGSSGKAKLNDAEAPVDVDINLVTSLLQSFMNQEGMPGPASNLLGAMGINLVNPSSKNLGKSTK</sequence>
<feature type="compositionally biased region" description="Polar residues" evidence="1">
    <location>
        <begin position="579"/>
        <end position="597"/>
    </location>
</feature>
<dbReference type="PANTHER" id="PTHR13060">
    <property type="entry name" value="SGT1 PROTEIN HSGT1 SUPPRESSOR OF GCR2"/>
    <property type="match status" value="1"/>
</dbReference>
<dbReference type="GO" id="GO:0005634">
    <property type="term" value="C:nucleus"/>
    <property type="evidence" value="ECO:0007669"/>
    <property type="project" value="TreeGrafter"/>
</dbReference>
<dbReference type="AlphaFoldDB" id="A0A8T0JBW8"/>
<dbReference type="Proteomes" id="UP000822688">
    <property type="component" value="Chromosome 1"/>
</dbReference>
<protein>
    <submittedName>
        <fullName evidence="2">Uncharacterized protein</fullName>
    </submittedName>
</protein>
<evidence type="ECO:0000313" key="3">
    <source>
        <dbReference type="Proteomes" id="UP000822688"/>
    </source>
</evidence>
<organism evidence="2 3">
    <name type="scientific">Ceratodon purpureus</name>
    <name type="common">Fire moss</name>
    <name type="synonym">Dicranum purpureum</name>
    <dbReference type="NCBI Taxonomy" id="3225"/>
    <lineage>
        <taxon>Eukaryota</taxon>
        <taxon>Viridiplantae</taxon>
        <taxon>Streptophyta</taxon>
        <taxon>Embryophyta</taxon>
        <taxon>Bryophyta</taxon>
        <taxon>Bryophytina</taxon>
        <taxon>Bryopsida</taxon>
        <taxon>Dicranidae</taxon>
        <taxon>Pseudoditrichales</taxon>
        <taxon>Ditrichaceae</taxon>
        <taxon>Ceratodon</taxon>
    </lineage>
</organism>
<dbReference type="InterPro" id="IPR010770">
    <property type="entry name" value="Ecd"/>
</dbReference>
<reference evidence="2" key="1">
    <citation type="submission" date="2020-06" db="EMBL/GenBank/DDBJ databases">
        <title>WGS assembly of Ceratodon purpureus strain R40.</title>
        <authorList>
            <person name="Carey S.B."/>
            <person name="Jenkins J."/>
            <person name="Shu S."/>
            <person name="Lovell J.T."/>
            <person name="Sreedasyam A."/>
            <person name="Maumus F."/>
            <person name="Tiley G.P."/>
            <person name="Fernandez-Pozo N."/>
            <person name="Barry K."/>
            <person name="Chen C."/>
            <person name="Wang M."/>
            <person name="Lipzen A."/>
            <person name="Daum C."/>
            <person name="Saski C.A."/>
            <person name="Payton A.C."/>
            <person name="Mcbreen J.C."/>
            <person name="Conrad R.E."/>
            <person name="Kollar L.M."/>
            <person name="Olsson S."/>
            <person name="Huttunen S."/>
            <person name="Landis J.B."/>
            <person name="Wickett N.J."/>
            <person name="Johnson M.G."/>
            <person name="Rensing S.A."/>
            <person name="Grimwood J."/>
            <person name="Schmutz J."/>
            <person name="Mcdaniel S.F."/>
        </authorList>
    </citation>
    <scope>NUCLEOTIDE SEQUENCE</scope>
    <source>
        <strain evidence="2">R40</strain>
    </source>
</reference>
<accession>A0A8T0JBW8</accession>
<comment type="caution">
    <text evidence="2">The sequence shown here is derived from an EMBL/GenBank/DDBJ whole genome shotgun (WGS) entry which is preliminary data.</text>
</comment>
<dbReference type="PANTHER" id="PTHR13060:SF0">
    <property type="entry name" value="PROTEIN ECDYSONELESS HOMOLOG"/>
    <property type="match status" value="1"/>
</dbReference>
<gene>
    <name evidence="2" type="ORF">KC19_1G327800</name>
</gene>